<organism evidence="1 3">
    <name type="scientific">Rotaria socialis</name>
    <dbReference type="NCBI Taxonomy" id="392032"/>
    <lineage>
        <taxon>Eukaryota</taxon>
        <taxon>Metazoa</taxon>
        <taxon>Spiralia</taxon>
        <taxon>Gnathifera</taxon>
        <taxon>Rotifera</taxon>
        <taxon>Eurotatoria</taxon>
        <taxon>Bdelloidea</taxon>
        <taxon>Philodinida</taxon>
        <taxon>Philodinidae</taxon>
        <taxon>Rotaria</taxon>
    </lineage>
</organism>
<gene>
    <name evidence="1" type="ORF">QYT958_LOCUS44420</name>
    <name evidence="2" type="ORF">QYT958_LOCUS47854</name>
</gene>
<accession>A0A822EBS2</accession>
<proteinExistence type="predicted"/>
<name>A0A822EBS2_9BILA</name>
<dbReference type="AlphaFoldDB" id="A0A822EBS2"/>
<dbReference type="Proteomes" id="UP000663848">
    <property type="component" value="Unassembled WGS sequence"/>
</dbReference>
<feature type="non-terminal residue" evidence="1">
    <location>
        <position position="1"/>
    </location>
</feature>
<evidence type="ECO:0000313" key="3">
    <source>
        <dbReference type="Proteomes" id="UP000663848"/>
    </source>
</evidence>
<comment type="caution">
    <text evidence="1">The sequence shown here is derived from an EMBL/GenBank/DDBJ whole genome shotgun (WGS) entry which is preliminary data.</text>
</comment>
<evidence type="ECO:0000313" key="1">
    <source>
        <dbReference type="EMBL" id="CAF5092738.1"/>
    </source>
</evidence>
<evidence type="ECO:0000313" key="2">
    <source>
        <dbReference type="EMBL" id="CAF5142755.1"/>
    </source>
</evidence>
<reference evidence="1" key="1">
    <citation type="submission" date="2021-02" db="EMBL/GenBank/DDBJ databases">
        <authorList>
            <person name="Nowell W R."/>
        </authorList>
    </citation>
    <scope>NUCLEOTIDE SEQUENCE</scope>
</reference>
<sequence>RTLSMIVPYLLDNQEEENLFIKILTRNQEQKPLISFNLNLIRCSNSEFLNWTSVESSLTLRGEFVRTTFTDANKIYLSSG</sequence>
<dbReference type="EMBL" id="CAJOBR010068600">
    <property type="protein sequence ID" value="CAF5092738.1"/>
    <property type="molecule type" value="Genomic_DNA"/>
</dbReference>
<dbReference type="EMBL" id="CAJOBR010092410">
    <property type="protein sequence ID" value="CAF5142755.1"/>
    <property type="molecule type" value="Genomic_DNA"/>
</dbReference>
<feature type="non-terminal residue" evidence="1">
    <location>
        <position position="80"/>
    </location>
</feature>
<protein>
    <submittedName>
        <fullName evidence="1">Uncharacterized protein</fullName>
    </submittedName>
</protein>